<dbReference type="EMBL" id="VOEI01000005">
    <property type="protein sequence ID" value="TWR25036.1"/>
    <property type="molecule type" value="Genomic_DNA"/>
</dbReference>
<dbReference type="Pfam" id="PF13715">
    <property type="entry name" value="CarbopepD_reg_2"/>
    <property type="match status" value="1"/>
</dbReference>
<feature type="chain" id="PRO_5021900241" evidence="1">
    <location>
        <begin position="26"/>
        <end position="364"/>
    </location>
</feature>
<keyword evidence="2" id="KW-0121">Carboxypeptidase</keyword>
<dbReference type="RefSeq" id="WP_146272503.1">
    <property type="nucleotide sequence ID" value="NZ_VOEI01000005.1"/>
</dbReference>
<evidence type="ECO:0000256" key="1">
    <source>
        <dbReference type="SAM" id="SignalP"/>
    </source>
</evidence>
<keyword evidence="2" id="KW-0378">Hydrolase</keyword>
<reference evidence="2 3" key="1">
    <citation type="submission" date="2019-07" db="EMBL/GenBank/DDBJ databases">
        <authorList>
            <person name="Kim J."/>
        </authorList>
    </citation>
    <scope>NUCLEOTIDE SEQUENCE [LARGE SCALE GENOMIC DNA]</scope>
    <source>
        <strain evidence="2 3">MJ1a</strain>
    </source>
</reference>
<keyword evidence="3" id="KW-1185">Reference proteome</keyword>
<sequence>MFKRFLFLMALVPACCFGQINISGAISDAISNKPLPSASVFLSNATIGDRSDADGRFKLKRVPPGKYELVVTIVGFEQYHQNIIVENKDIDLPGVKLISKTLLLKEVIVMPNKDWEMYYAIFKKEFLGESAIAKQCKIKNPDVIDLAYDKKTRTLSASSSDFIEIENKALGYKMKYLLTKFVKDNSKGWLYFEGSALYELSNGSERQQRKWMRARKDAYEGSTMHFLRSVISNTVAENGFIAMRLIRKPNPAYRPGSLVDRYLQTLVNAPLKANDYTSLTDRKGTFAIKFDNCLYVMYAKRKDISNGVYKALDMPNYQTSIASFGDDYPLFDYNGIIENPATVTFEGYWGTARVAEMLPVDYKP</sequence>
<organism evidence="2 3">
    <name type="scientific">Mucilaginibacter achroorhodeus</name>
    <dbReference type="NCBI Taxonomy" id="2599294"/>
    <lineage>
        <taxon>Bacteria</taxon>
        <taxon>Pseudomonadati</taxon>
        <taxon>Bacteroidota</taxon>
        <taxon>Sphingobacteriia</taxon>
        <taxon>Sphingobacteriales</taxon>
        <taxon>Sphingobacteriaceae</taxon>
        <taxon>Mucilaginibacter</taxon>
    </lineage>
</organism>
<dbReference type="SUPFAM" id="SSF49464">
    <property type="entry name" value="Carboxypeptidase regulatory domain-like"/>
    <property type="match status" value="1"/>
</dbReference>
<keyword evidence="1" id="KW-0732">Signal</keyword>
<dbReference type="Gene3D" id="2.60.40.1120">
    <property type="entry name" value="Carboxypeptidase-like, regulatory domain"/>
    <property type="match status" value="1"/>
</dbReference>
<evidence type="ECO:0000313" key="2">
    <source>
        <dbReference type="EMBL" id="TWR25036.1"/>
    </source>
</evidence>
<feature type="signal peptide" evidence="1">
    <location>
        <begin position="1"/>
        <end position="25"/>
    </location>
</feature>
<dbReference type="AlphaFoldDB" id="A0A563U083"/>
<dbReference type="GO" id="GO:0004180">
    <property type="term" value="F:carboxypeptidase activity"/>
    <property type="evidence" value="ECO:0007669"/>
    <property type="project" value="UniProtKB-KW"/>
</dbReference>
<dbReference type="Proteomes" id="UP000318010">
    <property type="component" value="Unassembled WGS sequence"/>
</dbReference>
<evidence type="ECO:0000313" key="3">
    <source>
        <dbReference type="Proteomes" id="UP000318010"/>
    </source>
</evidence>
<dbReference type="OrthoDB" id="1223654at2"/>
<proteinExistence type="predicted"/>
<gene>
    <name evidence="2" type="ORF">FPZ42_14920</name>
</gene>
<name>A0A563U083_9SPHI</name>
<accession>A0A563U083</accession>
<protein>
    <submittedName>
        <fullName evidence="2">Carboxypeptidase-like regulatory domain-containing protein</fullName>
    </submittedName>
</protein>
<keyword evidence="2" id="KW-0645">Protease</keyword>
<comment type="caution">
    <text evidence="2">The sequence shown here is derived from an EMBL/GenBank/DDBJ whole genome shotgun (WGS) entry which is preliminary data.</text>
</comment>
<dbReference type="InterPro" id="IPR008969">
    <property type="entry name" value="CarboxyPept-like_regulatory"/>
</dbReference>